<name>A0ABV9UL12_9ACTN</name>
<keyword evidence="3" id="KW-1185">Reference proteome</keyword>
<organism evidence="2 3">
    <name type="scientific">Streptomyces mauvecolor</name>
    <dbReference type="NCBI Taxonomy" id="58345"/>
    <lineage>
        <taxon>Bacteria</taxon>
        <taxon>Bacillati</taxon>
        <taxon>Actinomycetota</taxon>
        <taxon>Actinomycetes</taxon>
        <taxon>Kitasatosporales</taxon>
        <taxon>Streptomycetaceae</taxon>
        <taxon>Streptomyces</taxon>
    </lineage>
</organism>
<gene>
    <name evidence="2" type="ORF">ACFPFX_10965</name>
</gene>
<dbReference type="RefSeq" id="WP_344380287.1">
    <property type="nucleotide sequence ID" value="NZ_BAAASQ010000039.1"/>
</dbReference>
<accession>A0ABV9UL12</accession>
<protein>
    <submittedName>
        <fullName evidence="2">TadE/TadG family type IV pilus assembly protein</fullName>
    </submittedName>
</protein>
<evidence type="ECO:0000259" key="1">
    <source>
        <dbReference type="Pfam" id="PF07811"/>
    </source>
</evidence>
<proteinExistence type="predicted"/>
<sequence length="133" mass="13737">MASRNRSRADDRGAASTELVLAVPLLLVLLLLIVQFALAEHAQHIAQAAASRALATARAQDSTSQAGDARAAATLRLLGSRVLLNPAVQVSRGGEHVVVDVHGEVVALVPGLHLRVAGHAAGPVERWSQGVPG</sequence>
<reference evidence="3" key="1">
    <citation type="journal article" date="2019" name="Int. J. Syst. Evol. Microbiol.">
        <title>The Global Catalogue of Microorganisms (GCM) 10K type strain sequencing project: providing services to taxonomists for standard genome sequencing and annotation.</title>
        <authorList>
            <consortium name="The Broad Institute Genomics Platform"/>
            <consortium name="The Broad Institute Genome Sequencing Center for Infectious Disease"/>
            <person name="Wu L."/>
            <person name="Ma J."/>
        </authorList>
    </citation>
    <scope>NUCLEOTIDE SEQUENCE [LARGE SCALE GENOMIC DNA]</scope>
    <source>
        <strain evidence="3">CCM 7224</strain>
    </source>
</reference>
<comment type="caution">
    <text evidence="2">The sequence shown here is derived from an EMBL/GenBank/DDBJ whole genome shotgun (WGS) entry which is preliminary data.</text>
</comment>
<evidence type="ECO:0000313" key="2">
    <source>
        <dbReference type="EMBL" id="MFC4956822.1"/>
    </source>
</evidence>
<dbReference type="Pfam" id="PF07811">
    <property type="entry name" value="TadE"/>
    <property type="match status" value="1"/>
</dbReference>
<evidence type="ECO:0000313" key="3">
    <source>
        <dbReference type="Proteomes" id="UP001595834"/>
    </source>
</evidence>
<dbReference type="Proteomes" id="UP001595834">
    <property type="component" value="Unassembled WGS sequence"/>
</dbReference>
<feature type="domain" description="TadE-like" evidence="1">
    <location>
        <begin position="13"/>
        <end position="53"/>
    </location>
</feature>
<dbReference type="EMBL" id="JBHSIZ010000010">
    <property type="protein sequence ID" value="MFC4956822.1"/>
    <property type="molecule type" value="Genomic_DNA"/>
</dbReference>
<dbReference type="InterPro" id="IPR012495">
    <property type="entry name" value="TadE-like_dom"/>
</dbReference>